<dbReference type="AlphaFoldDB" id="A0ABD3RFD1"/>
<feature type="compositionally biased region" description="Basic and acidic residues" evidence="1">
    <location>
        <begin position="408"/>
        <end position="421"/>
    </location>
</feature>
<feature type="region of interest" description="Disordered" evidence="1">
    <location>
        <begin position="408"/>
        <end position="429"/>
    </location>
</feature>
<feature type="region of interest" description="Disordered" evidence="1">
    <location>
        <begin position="724"/>
        <end position="744"/>
    </location>
</feature>
<dbReference type="Proteomes" id="UP001530377">
    <property type="component" value="Unassembled WGS sequence"/>
</dbReference>
<name>A0ABD3RFD1_9STRA</name>
<accession>A0ABD3RFD1</accession>
<proteinExistence type="predicted"/>
<dbReference type="EMBL" id="JALLPB020000237">
    <property type="protein sequence ID" value="KAL3811760.1"/>
    <property type="molecule type" value="Genomic_DNA"/>
</dbReference>
<feature type="compositionally biased region" description="Polar residues" evidence="1">
    <location>
        <begin position="204"/>
        <end position="213"/>
    </location>
</feature>
<keyword evidence="3" id="KW-1185">Reference proteome</keyword>
<organism evidence="2 3">
    <name type="scientific">Cyclostephanos tholiformis</name>
    <dbReference type="NCBI Taxonomy" id="382380"/>
    <lineage>
        <taxon>Eukaryota</taxon>
        <taxon>Sar</taxon>
        <taxon>Stramenopiles</taxon>
        <taxon>Ochrophyta</taxon>
        <taxon>Bacillariophyta</taxon>
        <taxon>Coscinodiscophyceae</taxon>
        <taxon>Thalassiosirophycidae</taxon>
        <taxon>Stephanodiscales</taxon>
        <taxon>Stephanodiscaceae</taxon>
        <taxon>Cyclostephanos</taxon>
    </lineage>
</organism>
<evidence type="ECO:0000313" key="3">
    <source>
        <dbReference type="Proteomes" id="UP001530377"/>
    </source>
</evidence>
<gene>
    <name evidence="2" type="ORF">ACHAXA_008034</name>
</gene>
<evidence type="ECO:0000313" key="2">
    <source>
        <dbReference type="EMBL" id="KAL3811760.1"/>
    </source>
</evidence>
<feature type="compositionally biased region" description="Low complexity" evidence="1">
    <location>
        <begin position="18"/>
        <end position="33"/>
    </location>
</feature>
<reference evidence="2 3" key="1">
    <citation type="submission" date="2024-10" db="EMBL/GenBank/DDBJ databases">
        <title>Updated reference genomes for cyclostephanoid diatoms.</title>
        <authorList>
            <person name="Roberts W.R."/>
            <person name="Alverson A.J."/>
        </authorList>
    </citation>
    <scope>NUCLEOTIDE SEQUENCE [LARGE SCALE GENOMIC DNA]</scope>
    <source>
        <strain evidence="2 3">AJA228-03</strain>
    </source>
</reference>
<sequence>MRSATSSSTASGGDGPRSRPLSPSSHSPSLTPLIESFRSELPSPCTVHLSGKRTSRPPSSSSSYRAMDCRHRGRNIATTFATERHMIALVDRRSDVADDEGSGGGSRYYHLSVASMPSSSTSVVRDGGNRVSVAASKTNVYEDDGGDVVPHRRDSHRRKRCLAHSSIFWEHEGGMMGVEAFATTDDDDHDDDRDDDHDVATIRGTGQSTSDATSSMAVAAVPSAIDVGDDGMITKDGENVTNLGLSTPPAKYRLMTREIATICGEDFAPSGISLDSAPTVVHIAELHVAVDDNDNDNDDIRMANCAPTAIGIFVAFIGDDAPLRLYVVMKESLQRARRERCAVGEVGRDNDDDDGARFVLASLDDADLVHGRGHDDNDDDDEENDKTMCEPLVFSSPILAMDTIATDETPHPMRAPDDDRVLSNGPGTGHDAKMNRLAISCYDGTVRILTCRLKWRRRRRRRSDDDEDRRHDASPPRLCIQQCSSFIVDGPVISLHFGMTSSTIASLGEEISPADGEYRHPSLFLVAGSLCGFACLFYESTFFSSTLSWGGSHVESVRRFDGPLTVVDGLYDAQRSGREDCVTSVHVSCNHHRVEGGLRGRITIVVGTQGGRVLLFRQREEGGDDLVRIRDEIVASQRDRCDLARRIDQTREQISVLQDEKDAMGIKARELNAVISDVQSKVDFLKNASTMGTITKANTGDVTNGRQYESEHVAYVDESPLNVVDDEGRESTDNNDHSGTLSSDEMLGLETELKAARTELSSLQLSMYTHSCKIAELSSTEDELVCNLGEKDEEIARRREDLQHPRLLRKFHRYEISCERHLPYPIHGIASYEHRNQAGGGLDIFVSTRRSFHVFRHHYSSECVAAVWRGT</sequence>
<feature type="compositionally biased region" description="Acidic residues" evidence="1">
    <location>
        <begin position="184"/>
        <end position="197"/>
    </location>
</feature>
<comment type="caution">
    <text evidence="2">The sequence shown here is derived from an EMBL/GenBank/DDBJ whole genome shotgun (WGS) entry which is preliminary data.</text>
</comment>
<feature type="region of interest" description="Disordered" evidence="1">
    <location>
        <begin position="1"/>
        <end position="68"/>
    </location>
</feature>
<evidence type="ECO:0000256" key="1">
    <source>
        <dbReference type="SAM" id="MobiDB-lite"/>
    </source>
</evidence>
<feature type="region of interest" description="Disordered" evidence="1">
    <location>
        <begin position="182"/>
        <end position="213"/>
    </location>
</feature>
<feature type="compositionally biased region" description="Low complexity" evidence="1">
    <location>
        <begin position="1"/>
        <end position="11"/>
    </location>
</feature>
<protein>
    <submittedName>
        <fullName evidence="2">Uncharacterized protein</fullName>
    </submittedName>
</protein>